<dbReference type="Proteomes" id="UP000541444">
    <property type="component" value="Unassembled WGS sequence"/>
</dbReference>
<feature type="region of interest" description="Disordered" evidence="1">
    <location>
        <begin position="333"/>
        <end position="352"/>
    </location>
</feature>
<dbReference type="InterPro" id="IPR056770">
    <property type="entry name" value="Piezo_THU9_anchor"/>
</dbReference>
<feature type="transmembrane region" description="Helical" evidence="2">
    <location>
        <begin position="179"/>
        <end position="200"/>
    </location>
</feature>
<comment type="caution">
    <text evidence="5">The sequence shown here is derived from an EMBL/GenBank/DDBJ whole genome shotgun (WGS) entry which is preliminary data.</text>
</comment>
<feature type="compositionally biased region" description="Polar residues" evidence="1">
    <location>
        <begin position="338"/>
        <end position="348"/>
    </location>
</feature>
<evidence type="ECO:0000313" key="6">
    <source>
        <dbReference type="Proteomes" id="UP000541444"/>
    </source>
</evidence>
<dbReference type="InterPro" id="IPR027272">
    <property type="entry name" value="Piezo"/>
</dbReference>
<evidence type="ECO:0000313" key="5">
    <source>
        <dbReference type="EMBL" id="KAF6171658.1"/>
    </source>
</evidence>
<proteinExistence type="predicted"/>
<dbReference type="AlphaFoldDB" id="A0A7J7NXL9"/>
<organism evidence="5 6">
    <name type="scientific">Kingdonia uniflora</name>
    <dbReference type="NCBI Taxonomy" id="39325"/>
    <lineage>
        <taxon>Eukaryota</taxon>
        <taxon>Viridiplantae</taxon>
        <taxon>Streptophyta</taxon>
        <taxon>Embryophyta</taxon>
        <taxon>Tracheophyta</taxon>
        <taxon>Spermatophyta</taxon>
        <taxon>Magnoliopsida</taxon>
        <taxon>Ranunculales</taxon>
        <taxon>Circaeasteraceae</taxon>
        <taxon>Kingdonia</taxon>
    </lineage>
</organism>
<gene>
    <name evidence="5" type="ORF">GIB67_042173</name>
</gene>
<dbReference type="GO" id="GO:0050982">
    <property type="term" value="P:detection of mechanical stimulus"/>
    <property type="evidence" value="ECO:0007669"/>
    <property type="project" value="TreeGrafter"/>
</dbReference>
<feature type="transmembrane region" description="Helical" evidence="2">
    <location>
        <begin position="134"/>
        <end position="151"/>
    </location>
</feature>
<feature type="region of interest" description="Disordered" evidence="1">
    <location>
        <begin position="290"/>
        <end position="317"/>
    </location>
</feature>
<evidence type="ECO:0008006" key="7">
    <source>
        <dbReference type="Google" id="ProtNLM"/>
    </source>
</evidence>
<dbReference type="GO" id="GO:0042391">
    <property type="term" value="P:regulation of membrane potential"/>
    <property type="evidence" value="ECO:0007669"/>
    <property type="project" value="TreeGrafter"/>
</dbReference>
<feature type="transmembrane region" description="Helical" evidence="2">
    <location>
        <begin position="866"/>
        <end position="886"/>
    </location>
</feature>
<feature type="transmembrane region" description="Helical" evidence="2">
    <location>
        <begin position="105"/>
        <end position="122"/>
    </location>
</feature>
<sequence length="983" mass="113474">MLTKAVYLIYVGIVVDDPRMLLSYYIVFMLACFKLRGDRLASFSGSHAYHQMISQRKNALVWKDLSFETKSLWTVFDYLRLYCYCHLLDIVLSLILITGTLEYDILHLGYLGFALLFFRIRLEILKKKNRIFKFLRMYNFAVIILSLIYQSPFLGDFSGDKCEKMDYIYEMIGFYKYDYGFRITSRSALVEIVIFLLVSLQSHMFSSQEFDYVCRYLEAEQIGAIVREQEKKATWKTAQLQHIRKSEEQKCQRNLQVEKMKSEMLNLQIQLHNINNSTIDIGITSPKSEGLRRRKFSSQNSYGDSRSPDKEENALRKQDLSTSTDFLYSFKLHDSPTSRKTGSPSPIESGSPYFEITPLEEKTASIASLDLSRKDREKGNLKENPLISAVQIIGDGVSQVQSLGNQAVSNLVSFLNIAPEESDTNEQSSLEDGFFDAVESQSTGYERLDRTSSLQSTNGRTMSETASFQLGRIFRYIWTQMQSNNDVVCYCCFILVFLWNFSLLSMVYLGALFLYALCVNPGPTYMFWVIVLIYTELFILLQYLYQIIIHHCGMDIRWSLIHELGFPAHKITASFVYSTLPLFAVYLFTLLQCSITAKDGEWATVSEFKILKRAILYREDVLVGSSWTVRIHRSISLVKDFLKTMIRSLCRHWKSLTQGAESPPYFVQLSMEVNDWPEDGIQPERIESGIKKLLKITHGERCKEKIRNSCDSASRVRIQSIERSQENPKLALAVFEVIYASPLMKCPPTEWYMSLTPAADVAKEILKAQHAGFDKEIGFPYPLISVIGGGRREVDLYAYIFGADLAVLFLVAMFYQAIIKHNSQFLGVYQLEDQFPKEYVLVLMALFFLIVLDRVIYLCSFSTAKVIFFIFNLVLFTYSVTVYAWYMEPLHSHAGGFALRAIYLTKAASFALQAIQIRYGIPHQSTLYRQFWTSKVSQINYLGFRLYRVLPFLYELRCVLDWSCTTTSLTMYDWLKVGHLHFS</sequence>
<dbReference type="GO" id="GO:0071260">
    <property type="term" value="P:cellular response to mechanical stimulus"/>
    <property type="evidence" value="ECO:0007669"/>
    <property type="project" value="TreeGrafter"/>
</dbReference>
<dbReference type="OrthoDB" id="303066at2759"/>
<dbReference type="GO" id="GO:0016020">
    <property type="term" value="C:membrane"/>
    <property type="evidence" value="ECO:0007669"/>
    <property type="project" value="InterPro"/>
</dbReference>
<dbReference type="PANTHER" id="PTHR13167">
    <property type="entry name" value="PIEZO-TYPE MECHANOSENSITIVE ION CHANNEL COMPONENT"/>
    <property type="match status" value="1"/>
</dbReference>
<keyword evidence="6" id="KW-1185">Reference proteome</keyword>
<keyword evidence="2" id="KW-0472">Membrane</keyword>
<evidence type="ECO:0000256" key="2">
    <source>
        <dbReference type="SAM" id="Phobius"/>
    </source>
</evidence>
<feature type="compositionally biased region" description="Basic and acidic residues" evidence="1">
    <location>
        <begin position="306"/>
        <end position="317"/>
    </location>
</feature>
<dbReference type="PROSITE" id="PS51257">
    <property type="entry name" value="PROKAR_LIPOPROTEIN"/>
    <property type="match status" value="1"/>
</dbReference>
<keyword evidence="2" id="KW-1133">Transmembrane helix</keyword>
<dbReference type="Pfam" id="PF23188">
    <property type="entry name" value="THU_Piezo1"/>
    <property type="match status" value="1"/>
</dbReference>
<feature type="transmembrane region" description="Helical" evidence="2">
    <location>
        <begin position="81"/>
        <end position="99"/>
    </location>
</feature>
<keyword evidence="2" id="KW-0812">Transmembrane</keyword>
<name>A0A7J7NXL9_9MAGN</name>
<evidence type="ECO:0000259" key="3">
    <source>
        <dbReference type="Pfam" id="PF23188"/>
    </source>
</evidence>
<dbReference type="GO" id="GO:0008381">
    <property type="term" value="F:mechanosensitive monoatomic ion channel activity"/>
    <property type="evidence" value="ECO:0007669"/>
    <property type="project" value="InterPro"/>
</dbReference>
<dbReference type="PANTHER" id="PTHR13167:SF25">
    <property type="entry name" value="PIEZO-TYPE MECHANOSENSITIVE ION CHANNEL COMPONENT"/>
    <property type="match status" value="1"/>
</dbReference>
<dbReference type="InterPro" id="IPR056768">
    <property type="entry name" value="THU_Piezo"/>
</dbReference>
<evidence type="ECO:0000259" key="4">
    <source>
        <dbReference type="Pfam" id="PF24874"/>
    </source>
</evidence>
<feature type="domain" description="Piezo transmembrane helical unit" evidence="3">
    <location>
        <begin position="483"/>
        <end position="585"/>
    </location>
</feature>
<evidence type="ECO:0000256" key="1">
    <source>
        <dbReference type="SAM" id="MobiDB-lite"/>
    </source>
</evidence>
<feature type="transmembrane region" description="Helical" evidence="2">
    <location>
        <begin position="525"/>
        <end position="545"/>
    </location>
</feature>
<dbReference type="GO" id="GO:0005261">
    <property type="term" value="F:monoatomic cation channel activity"/>
    <property type="evidence" value="ECO:0007669"/>
    <property type="project" value="TreeGrafter"/>
</dbReference>
<feature type="transmembrane region" description="Helical" evidence="2">
    <location>
        <begin position="796"/>
        <end position="819"/>
    </location>
</feature>
<dbReference type="Pfam" id="PF24874">
    <property type="entry name" value="Piezo_THU9_anchor"/>
    <property type="match status" value="1"/>
</dbReference>
<feature type="transmembrane region" description="Helical" evidence="2">
    <location>
        <begin position="839"/>
        <end position="859"/>
    </location>
</feature>
<feature type="domain" description="Piezo THU9 and anchor" evidence="4">
    <location>
        <begin position="794"/>
        <end position="981"/>
    </location>
</feature>
<reference evidence="5 6" key="1">
    <citation type="journal article" date="2020" name="IScience">
        <title>Genome Sequencing of the Endangered Kingdonia uniflora (Circaeasteraceae, Ranunculales) Reveals Potential Mechanisms of Evolutionary Specialization.</title>
        <authorList>
            <person name="Sun Y."/>
            <person name="Deng T."/>
            <person name="Zhang A."/>
            <person name="Moore M.J."/>
            <person name="Landis J.B."/>
            <person name="Lin N."/>
            <person name="Zhang H."/>
            <person name="Zhang X."/>
            <person name="Huang J."/>
            <person name="Zhang X."/>
            <person name="Sun H."/>
            <person name="Wang H."/>
        </authorList>
    </citation>
    <scope>NUCLEOTIDE SEQUENCE [LARGE SCALE GENOMIC DNA]</scope>
    <source>
        <strain evidence="5">TB1705</strain>
        <tissue evidence="5">Leaf</tissue>
    </source>
</reference>
<dbReference type="EMBL" id="JACGCM010000465">
    <property type="protein sequence ID" value="KAF6171658.1"/>
    <property type="molecule type" value="Genomic_DNA"/>
</dbReference>
<protein>
    <recommendedName>
        <fullName evidence="7">Piezo non-specific cation channel R-Ras-binding domain-containing protein</fullName>
    </recommendedName>
</protein>
<accession>A0A7J7NXL9</accession>
<feature type="transmembrane region" description="Helical" evidence="2">
    <location>
        <begin position="487"/>
        <end position="513"/>
    </location>
</feature>